<gene>
    <name evidence="2" type="ORF">NP493_486g02004</name>
</gene>
<proteinExistence type="predicted"/>
<evidence type="ECO:0000313" key="3">
    <source>
        <dbReference type="Proteomes" id="UP001209878"/>
    </source>
</evidence>
<accession>A0AAD9KXS2</accession>
<sequence>MGNTLSCVSCRGEEPARKPSYRTEVLMAPDATPQEGRGAAVATTREDGVVADTECAESGSGAIAVGQGDPDVTSEDAAADIEGVVIDALSDNQKTAKQDTAPEVGNAIDEKRAASGSTEKTSDDTVTGPDTGGRTARAKQKVKATVSWGDGEPEPETEPEIEPTDDVTSAMVTDPRAGTQTEQTPRLCDTLQKYINEMGVGDFVGARFLLPQYQPGSAVEKVPEARVTTKHVEVNLHKFEKRTDPATFDEKAFYNKRRWSGAEPRKESFGHGDMAGYNEEAELINIRVFYPAYLTYLQQKNPDEYDQKRVFLEKYTDPKRIMKTDRGRARMNERAYAIDDTDRDVAVTHEFDSTNAQESKRHDDDPDSRDVPVSSDYDRDFPMRADSTQDDPFR</sequence>
<evidence type="ECO:0000313" key="2">
    <source>
        <dbReference type="EMBL" id="KAK2179532.1"/>
    </source>
</evidence>
<comment type="caution">
    <text evidence="2">The sequence shown here is derived from an EMBL/GenBank/DDBJ whole genome shotgun (WGS) entry which is preliminary data.</text>
</comment>
<feature type="region of interest" description="Disordered" evidence="1">
    <location>
        <begin position="92"/>
        <end position="183"/>
    </location>
</feature>
<protein>
    <submittedName>
        <fullName evidence="2">Uncharacterized protein</fullName>
    </submittedName>
</protein>
<reference evidence="2" key="1">
    <citation type="journal article" date="2023" name="Mol. Biol. Evol.">
        <title>Third-Generation Sequencing Reveals the Adaptive Role of the Epigenome in Three Deep-Sea Polychaetes.</title>
        <authorList>
            <person name="Perez M."/>
            <person name="Aroh O."/>
            <person name="Sun Y."/>
            <person name="Lan Y."/>
            <person name="Juniper S.K."/>
            <person name="Young C.R."/>
            <person name="Angers B."/>
            <person name="Qian P.Y."/>
        </authorList>
    </citation>
    <scope>NUCLEOTIDE SEQUENCE</scope>
    <source>
        <strain evidence="2">R07B-5</strain>
    </source>
</reference>
<dbReference type="AlphaFoldDB" id="A0AAD9KXS2"/>
<organism evidence="2 3">
    <name type="scientific">Ridgeia piscesae</name>
    <name type="common">Tubeworm</name>
    <dbReference type="NCBI Taxonomy" id="27915"/>
    <lineage>
        <taxon>Eukaryota</taxon>
        <taxon>Metazoa</taxon>
        <taxon>Spiralia</taxon>
        <taxon>Lophotrochozoa</taxon>
        <taxon>Annelida</taxon>
        <taxon>Polychaeta</taxon>
        <taxon>Sedentaria</taxon>
        <taxon>Canalipalpata</taxon>
        <taxon>Sabellida</taxon>
        <taxon>Siboglinidae</taxon>
        <taxon>Ridgeia</taxon>
    </lineage>
</organism>
<name>A0AAD9KXS2_RIDPI</name>
<feature type="compositionally biased region" description="Acidic residues" evidence="1">
    <location>
        <begin position="151"/>
        <end position="165"/>
    </location>
</feature>
<dbReference type="EMBL" id="JAODUO010000485">
    <property type="protein sequence ID" value="KAK2179532.1"/>
    <property type="molecule type" value="Genomic_DNA"/>
</dbReference>
<feature type="compositionally biased region" description="Basic and acidic residues" evidence="1">
    <location>
        <begin position="350"/>
        <end position="383"/>
    </location>
</feature>
<keyword evidence="3" id="KW-1185">Reference proteome</keyword>
<evidence type="ECO:0000256" key="1">
    <source>
        <dbReference type="SAM" id="MobiDB-lite"/>
    </source>
</evidence>
<feature type="region of interest" description="Disordered" evidence="1">
    <location>
        <begin position="350"/>
        <end position="394"/>
    </location>
</feature>
<dbReference type="Proteomes" id="UP001209878">
    <property type="component" value="Unassembled WGS sequence"/>
</dbReference>